<dbReference type="Proteomes" id="UP000244005">
    <property type="component" value="Unassembled WGS sequence"/>
</dbReference>
<name>A0A2R6W0S1_MARPO</name>
<dbReference type="AlphaFoldDB" id="A0A2R6W0S1"/>
<gene>
    <name evidence="1" type="ORF">MARPO_0197s0007</name>
</gene>
<evidence type="ECO:0000313" key="1">
    <source>
        <dbReference type="EMBL" id="PTQ27455.1"/>
    </source>
</evidence>
<dbReference type="Gramene" id="Mp5g01130.1">
    <property type="protein sequence ID" value="Mp5g01130.1.cds1"/>
    <property type="gene ID" value="Mp5g01130"/>
</dbReference>
<sequence>MNINRRRHSSFAFWHDSQKANYLMLSNSLPTLYNLMAVVLPVPWCGPKGLSFMLRRGKSELGHQMHARQSKRLIL</sequence>
<dbReference type="EMBL" id="KZ772865">
    <property type="protein sequence ID" value="PTQ27455.1"/>
    <property type="molecule type" value="Genomic_DNA"/>
</dbReference>
<accession>A0A2R6W0S1</accession>
<protein>
    <submittedName>
        <fullName evidence="1">Uncharacterized protein</fullName>
    </submittedName>
</protein>
<proteinExistence type="predicted"/>
<keyword evidence="2" id="KW-1185">Reference proteome</keyword>
<reference evidence="2" key="1">
    <citation type="journal article" date="2017" name="Cell">
        <title>Insights into land plant evolution garnered from the Marchantia polymorpha genome.</title>
        <authorList>
            <person name="Bowman J.L."/>
            <person name="Kohchi T."/>
            <person name="Yamato K.T."/>
            <person name="Jenkins J."/>
            <person name="Shu S."/>
            <person name="Ishizaki K."/>
            <person name="Yamaoka S."/>
            <person name="Nishihama R."/>
            <person name="Nakamura Y."/>
            <person name="Berger F."/>
            <person name="Adam C."/>
            <person name="Aki S.S."/>
            <person name="Althoff F."/>
            <person name="Araki T."/>
            <person name="Arteaga-Vazquez M.A."/>
            <person name="Balasubrmanian S."/>
            <person name="Barry K."/>
            <person name="Bauer D."/>
            <person name="Boehm C.R."/>
            <person name="Briginshaw L."/>
            <person name="Caballero-Perez J."/>
            <person name="Catarino B."/>
            <person name="Chen F."/>
            <person name="Chiyoda S."/>
            <person name="Chovatia M."/>
            <person name="Davies K.M."/>
            <person name="Delmans M."/>
            <person name="Demura T."/>
            <person name="Dierschke T."/>
            <person name="Dolan L."/>
            <person name="Dorantes-Acosta A.E."/>
            <person name="Eklund D.M."/>
            <person name="Florent S.N."/>
            <person name="Flores-Sandoval E."/>
            <person name="Fujiyama A."/>
            <person name="Fukuzawa H."/>
            <person name="Galik B."/>
            <person name="Grimanelli D."/>
            <person name="Grimwood J."/>
            <person name="Grossniklaus U."/>
            <person name="Hamada T."/>
            <person name="Haseloff J."/>
            <person name="Hetherington A.J."/>
            <person name="Higo A."/>
            <person name="Hirakawa Y."/>
            <person name="Hundley H.N."/>
            <person name="Ikeda Y."/>
            <person name="Inoue K."/>
            <person name="Inoue S.I."/>
            <person name="Ishida S."/>
            <person name="Jia Q."/>
            <person name="Kakita M."/>
            <person name="Kanazawa T."/>
            <person name="Kawai Y."/>
            <person name="Kawashima T."/>
            <person name="Kennedy M."/>
            <person name="Kinose K."/>
            <person name="Kinoshita T."/>
            <person name="Kohara Y."/>
            <person name="Koide E."/>
            <person name="Komatsu K."/>
            <person name="Kopischke S."/>
            <person name="Kubo M."/>
            <person name="Kyozuka J."/>
            <person name="Lagercrantz U."/>
            <person name="Lin S.S."/>
            <person name="Lindquist E."/>
            <person name="Lipzen A.M."/>
            <person name="Lu C.W."/>
            <person name="De Luna E."/>
            <person name="Martienssen R.A."/>
            <person name="Minamino N."/>
            <person name="Mizutani M."/>
            <person name="Mizutani M."/>
            <person name="Mochizuki N."/>
            <person name="Monte I."/>
            <person name="Mosher R."/>
            <person name="Nagasaki H."/>
            <person name="Nakagami H."/>
            <person name="Naramoto S."/>
            <person name="Nishitani K."/>
            <person name="Ohtani M."/>
            <person name="Okamoto T."/>
            <person name="Okumura M."/>
            <person name="Phillips J."/>
            <person name="Pollak B."/>
            <person name="Reinders A."/>
            <person name="Rovekamp M."/>
            <person name="Sano R."/>
            <person name="Sawa S."/>
            <person name="Schmid M.W."/>
            <person name="Shirakawa M."/>
            <person name="Solano R."/>
            <person name="Spunde A."/>
            <person name="Suetsugu N."/>
            <person name="Sugano S."/>
            <person name="Sugiyama A."/>
            <person name="Sun R."/>
            <person name="Suzuki Y."/>
            <person name="Takenaka M."/>
            <person name="Takezawa D."/>
            <person name="Tomogane H."/>
            <person name="Tsuzuki M."/>
            <person name="Ueda T."/>
            <person name="Umeda M."/>
            <person name="Ward J.M."/>
            <person name="Watanabe Y."/>
            <person name="Yazaki K."/>
            <person name="Yokoyama R."/>
            <person name="Yoshitake Y."/>
            <person name="Yotsui I."/>
            <person name="Zachgo S."/>
            <person name="Schmutz J."/>
        </authorList>
    </citation>
    <scope>NUCLEOTIDE SEQUENCE [LARGE SCALE GENOMIC DNA]</scope>
    <source>
        <strain evidence="2">Tak-1</strain>
    </source>
</reference>
<evidence type="ECO:0000313" key="2">
    <source>
        <dbReference type="Proteomes" id="UP000244005"/>
    </source>
</evidence>
<organism evidence="1 2">
    <name type="scientific">Marchantia polymorpha</name>
    <name type="common">Common liverwort</name>
    <name type="synonym">Marchantia aquatica</name>
    <dbReference type="NCBI Taxonomy" id="3197"/>
    <lineage>
        <taxon>Eukaryota</taxon>
        <taxon>Viridiplantae</taxon>
        <taxon>Streptophyta</taxon>
        <taxon>Embryophyta</taxon>
        <taxon>Marchantiophyta</taxon>
        <taxon>Marchantiopsida</taxon>
        <taxon>Marchantiidae</taxon>
        <taxon>Marchantiales</taxon>
        <taxon>Marchantiaceae</taxon>
        <taxon>Marchantia</taxon>
    </lineage>
</organism>